<protein>
    <submittedName>
        <fullName evidence="1">Uncharacterized protein</fullName>
    </submittedName>
</protein>
<keyword evidence="2" id="KW-1185">Reference proteome</keyword>
<evidence type="ECO:0000313" key="1">
    <source>
        <dbReference type="Ensembl" id="ENSCSEP00000031159.1"/>
    </source>
</evidence>
<organism evidence="1 2">
    <name type="scientific">Cynoglossus semilaevis</name>
    <name type="common">Tongue sole</name>
    <dbReference type="NCBI Taxonomy" id="244447"/>
    <lineage>
        <taxon>Eukaryota</taxon>
        <taxon>Metazoa</taxon>
        <taxon>Chordata</taxon>
        <taxon>Craniata</taxon>
        <taxon>Vertebrata</taxon>
        <taxon>Euteleostomi</taxon>
        <taxon>Actinopterygii</taxon>
        <taxon>Neopterygii</taxon>
        <taxon>Teleostei</taxon>
        <taxon>Neoteleostei</taxon>
        <taxon>Acanthomorphata</taxon>
        <taxon>Carangaria</taxon>
        <taxon>Pleuronectiformes</taxon>
        <taxon>Pleuronectoidei</taxon>
        <taxon>Cynoglossidae</taxon>
        <taxon>Cynoglossinae</taxon>
        <taxon>Cynoglossus</taxon>
    </lineage>
</organism>
<reference evidence="1 2" key="1">
    <citation type="journal article" date="2014" name="Nat. Genet.">
        <title>Whole-genome sequence of a flatfish provides insights into ZW sex chromosome evolution and adaptation to a benthic lifestyle.</title>
        <authorList>
            <person name="Chen S."/>
            <person name="Zhang G."/>
            <person name="Shao C."/>
            <person name="Huang Q."/>
            <person name="Liu G."/>
            <person name="Zhang P."/>
            <person name="Song W."/>
            <person name="An N."/>
            <person name="Chalopin D."/>
            <person name="Volff J.N."/>
            <person name="Hong Y."/>
            <person name="Li Q."/>
            <person name="Sha Z."/>
            <person name="Zhou H."/>
            <person name="Xie M."/>
            <person name="Yu Q."/>
            <person name="Liu Y."/>
            <person name="Xiang H."/>
            <person name="Wang N."/>
            <person name="Wu K."/>
            <person name="Yang C."/>
            <person name="Zhou Q."/>
            <person name="Liao X."/>
            <person name="Yang L."/>
            <person name="Hu Q."/>
            <person name="Zhang J."/>
            <person name="Meng L."/>
            <person name="Jin L."/>
            <person name="Tian Y."/>
            <person name="Lian J."/>
            <person name="Yang J."/>
            <person name="Miao G."/>
            <person name="Liu S."/>
            <person name="Liang Z."/>
            <person name="Yan F."/>
            <person name="Li Y."/>
            <person name="Sun B."/>
            <person name="Zhang H."/>
            <person name="Zhang J."/>
            <person name="Zhu Y."/>
            <person name="Du M."/>
            <person name="Zhao Y."/>
            <person name="Schartl M."/>
            <person name="Tang Q."/>
            <person name="Wang J."/>
        </authorList>
    </citation>
    <scope>NUCLEOTIDE SEQUENCE</scope>
</reference>
<dbReference type="AlphaFoldDB" id="A0A3P8WWI9"/>
<reference evidence="1" key="2">
    <citation type="submission" date="2025-08" db="UniProtKB">
        <authorList>
            <consortium name="Ensembl"/>
        </authorList>
    </citation>
    <scope>IDENTIFICATION</scope>
</reference>
<evidence type="ECO:0000313" key="2">
    <source>
        <dbReference type="Proteomes" id="UP000265120"/>
    </source>
</evidence>
<proteinExistence type="predicted"/>
<reference evidence="1" key="3">
    <citation type="submission" date="2025-09" db="UniProtKB">
        <authorList>
            <consortium name="Ensembl"/>
        </authorList>
    </citation>
    <scope>IDENTIFICATION</scope>
</reference>
<name>A0A3P8WWI9_CYNSE</name>
<dbReference type="Ensembl" id="ENSCSET00000031566.1">
    <property type="protein sequence ID" value="ENSCSEP00000031159.1"/>
    <property type="gene ID" value="ENSCSEG00000019942.1"/>
</dbReference>
<dbReference type="InParanoid" id="A0A3P8WWI9"/>
<dbReference type="Proteomes" id="UP000265120">
    <property type="component" value="Chromosome 15"/>
</dbReference>
<accession>A0A3P8WWI9</accession>
<sequence length="89" mass="10327">MRTASTYFVARLTSLFSCELIQLWFQPFNTCGAEHTPLLHRPSELTLTFPDDVATPRMKSPIRSSVPLLPWRWRQLPVGRWRLSARNTA</sequence>